<keyword evidence="3" id="KW-1185">Reference proteome</keyword>
<keyword evidence="1" id="KW-0472">Membrane</keyword>
<name>A0A8J7GF60_9ACTN</name>
<sequence length="420" mass="45830">MRHWRERVRSAFWPTPLFLLFLGIVLPTFTEPLDELVSLDPTLVTGTPLTDETNRAVISTIAAAMLSFLGVVFSMSLVGLQLAASQLSPRVLRIYARLRITKITLGVFLATFAYSVTVLGVIGENKLDDGTSYVPIVSLALNWLLLFTSLVLFVFYVNTILRLMRSTYMIEAVASEARGVIDEWYPAARPDESATVPDRAPDGVVLAAEPSVLTSLNFRRLVRTAARQGVLLRVVPRVGDFVARGAPLVQVWGERLPYASTVRGAFHWGRERTLHDDPSYALRLLVDIAIRALSPAVNDPTTAVQAIDRIVDLLADIGARPDAAGVHRDRRGVPRVIAEVPDFASLTRLAFTEIRRYGADAPQVSRRLLAALDDLAVILPPELTGVVAAHRELLAAAVRRAVPAGAELAIALTPDRQGLG</sequence>
<keyword evidence="1" id="KW-1133">Transmembrane helix</keyword>
<accession>A0A8J7GF60</accession>
<dbReference type="Pfam" id="PF10011">
    <property type="entry name" value="DUF2254"/>
    <property type="match status" value="1"/>
</dbReference>
<dbReference type="EMBL" id="JADOUF010000001">
    <property type="protein sequence ID" value="MBG6135412.1"/>
    <property type="molecule type" value="Genomic_DNA"/>
</dbReference>
<proteinExistence type="predicted"/>
<dbReference type="AlphaFoldDB" id="A0A8J7GF60"/>
<evidence type="ECO:0000256" key="1">
    <source>
        <dbReference type="SAM" id="Phobius"/>
    </source>
</evidence>
<comment type="caution">
    <text evidence="2">The sequence shown here is derived from an EMBL/GenBank/DDBJ whole genome shotgun (WGS) entry which is preliminary data.</text>
</comment>
<gene>
    <name evidence="2" type="ORF">IW245_001606</name>
</gene>
<protein>
    <submittedName>
        <fullName evidence="2">Putative membrane protein</fullName>
    </submittedName>
</protein>
<dbReference type="InterPro" id="IPR018723">
    <property type="entry name" value="DUF2254_membrane"/>
</dbReference>
<feature type="transmembrane region" description="Helical" evidence="1">
    <location>
        <begin position="56"/>
        <end position="82"/>
    </location>
</feature>
<feature type="transmembrane region" description="Helical" evidence="1">
    <location>
        <begin position="143"/>
        <end position="161"/>
    </location>
</feature>
<organism evidence="2 3">
    <name type="scientific">Longispora fulva</name>
    <dbReference type="NCBI Taxonomy" id="619741"/>
    <lineage>
        <taxon>Bacteria</taxon>
        <taxon>Bacillati</taxon>
        <taxon>Actinomycetota</taxon>
        <taxon>Actinomycetes</taxon>
        <taxon>Micromonosporales</taxon>
        <taxon>Micromonosporaceae</taxon>
        <taxon>Longispora</taxon>
    </lineage>
</organism>
<dbReference type="Proteomes" id="UP000622552">
    <property type="component" value="Unassembled WGS sequence"/>
</dbReference>
<evidence type="ECO:0000313" key="2">
    <source>
        <dbReference type="EMBL" id="MBG6135412.1"/>
    </source>
</evidence>
<evidence type="ECO:0000313" key="3">
    <source>
        <dbReference type="Proteomes" id="UP000622552"/>
    </source>
</evidence>
<keyword evidence="1" id="KW-0812">Transmembrane</keyword>
<feature type="transmembrane region" description="Helical" evidence="1">
    <location>
        <begin position="103"/>
        <end position="123"/>
    </location>
</feature>
<dbReference type="RefSeq" id="WP_197002521.1">
    <property type="nucleotide sequence ID" value="NZ_BONS01000003.1"/>
</dbReference>
<reference evidence="2" key="1">
    <citation type="submission" date="2020-11" db="EMBL/GenBank/DDBJ databases">
        <title>Sequencing the genomes of 1000 actinobacteria strains.</title>
        <authorList>
            <person name="Klenk H.-P."/>
        </authorList>
    </citation>
    <scope>NUCLEOTIDE SEQUENCE</scope>
    <source>
        <strain evidence="2">DSM 45356</strain>
    </source>
</reference>